<evidence type="ECO:0000256" key="1">
    <source>
        <dbReference type="SAM" id="Phobius"/>
    </source>
</evidence>
<keyword evidence="1" id="KW-0812">Transmembrane</keyword>
<name>A0ABW6GEW0_9ACTN</name>
<accession>A0ABW6GEW0</accession>
<proteinExistence type="predicted"/>
<organism evidence="2 3">
    <name type="scientific">Kitasatospora phosalacinea</name>
    <dbReference type="NCBI Taxonomy" id="2065"/>
    <lineage>
        <taxon>Bacteria</taxon>
        <taxon>Bacillati</taxon>
        <taxon>Actinomycetota</taxon>
        <taxon>Actinomycetes</taxon>
        <taxon>Kitasatosporales</taxon>
        <taxon>Streptomycetaceae</taxon>
        <taxon>Kitasatospora</taxon>
    </lineage>
</organism>
<keyword evidence="1" id="KW-1133">Transmembrane helix</keyword>
<dbReference type="Proteomes" id="UP001599542">
    <property type="component" value="Unassembled WGS sequence"/>
</dbReference>
<gene>
    <name evidence="2" type="ORF">ACFW6T_04695</name>
</gene>
<keyword evidence="1" id="KW-0472">Membrane</keyword>
<dbReference type="RefSeq" id="WP_380320338.1">
    <property type="nucleotide sequence ID" value="NZ_JBHYPW010000011.1"/>
</dbReference>
<protein>
    <submittedName>
        <fullName evidence="2">Uncharacterized protein</fullName>
    </submittedName>
</protein>
<dbReference type="EMBL" id="JBHYPX010000005">
    <property type="protein sequence ID" value="MFE1351270.1"/>
    <property type="molecule type" value="Genomic_DNA"/>
</dbReference>
<reference evidence="2 3" key="1">
    <citation type="submission" date="2024-09" db="EMBL/GenBank/DDBJ databases">
        <title>The Natural Products Discovery Center: Release of the First 8490 Sequenced Strains for Exploring Actinobacteria Biosynthetic Diversity.</title>
        <authorList>
            <person name="Kalkreuter E."/>
            <person name="Kautsar S.A."/>
            <person name="Yang D."/>
            <person name="Bader C.D."/>
            <person name="Teijaro C.N."/>
            <person name="Fluegel L."/>
            <person name="Davis C.M."/>
            <person name="Simpson J.R."/>
            <person name="Lauterbach L."/>
            <person name="Steele A.D."/>
            <person name="Gui C."/>
            <person name="Meng S."/>
            <person name="Li G."/>
            <person name="Viehrig K."/>
            <person name="Ye F."/>
            <person name="Su P."/>
            <person name="Kiefer A.F."/>
            <person name="Nichols A."/>
            <person name="Cepeda A.J."/>
            <person name="Yan W."/>
            <person name="Fan B."/>
            <person name="Jiang Y."/>
            <person name="Adhikari A."/>
            <person name="Zheng C.-J."/>
            <person name="Schuster L."/>
            <person name="Cowan T.M."/>
            <person name="Smanski M.J."/>
            <person name="Chevrette M.G."/>
            <person name="De Carvalho L.P.S."/>
            <person name="Shen B."/>
        </authorList>
    </citation>
    <scope>NUCLEOTIDE SEQUENCE [LARGE SCALE GENOMIC DNA]</scope>
    <source>
        <strain evidence="2 3">NPDC058753</strain>
    </source>
</reference>
<comment type="caution">
    <text evidence="2">The sequence shown here is derived from an EMBL/GenBank/DDBJ whole genome shotgun (WGS) entry which is preliminary data.</text>
</comment>
<evidence type="ECO:0000313" key="2">
    <source>
        <dbReference type="EMBL" id="MFE1351270.1"/>
    </source>
</evidence>
<sequence>MGTRGPSAGTRTPAEREKEGESRMFALLVLLLAVVAGGGTWWLLRRGAAAPDAAADRREVGRIVLLAHGPDWAERHGVDARRLSAALLDGADPELLHRVDTEVGPVDLRFHGSGGRGRVTVTAEYDGPRGHAKATADLPWDDVPQQVRAELLRGAAVLRTWRAAR</sequence>
<evidence type="ECO:0000313" key="3">
    <source>
        <dbReference type="Proteomes" id="UP001599542"/>
    </source>
</evidence>
<feature type="transmembrane region" description="Helical" evidence="1">
    <location>
        <begin position="25"/>
        <end position="44"/>
    </location>
</feature>
<keyword evidence="3" id="KW-1185">Reference proteome</keyword>